<dbReference type="Proteomes" id="UP000306985">
    <property type="component" value="Unassembled WGS sequence"/>
</dbReference>
<evidence type="ECO:0000313" key="5">
    <source>
        <dbReference type="EMBL" id="TKV56905.1"/>
    </source>
</evidence>
<dbReference type="AlphaFoldDB" id="A0A4V6Y6P1"/>
<evidence type="ECO:0000256" key="3">
    <source>
        <dbReference type="ARBA" id="ARBA00023163"/>
    </source>
</evidence>
<dbReference type="InterPro" id="IPR001647">
    <property type="entry name" value="HTH_TetR"/>
</dbReference>
<dbReference type="GO" id="GO:0000976">
    <property type="term" value="F:transcription cis-regulatory region binding"/>
    <property type="evidence" value="ECO:0007669"/>
    <property type="project" value="TreeGrafter"/>
</dbReference>
<dbReference type="EMBL" id="SZZH01000006">
    <property type="protein sequence ID" value="TKV56905.1"/>
    <property type="molecule type" value="Genomic_DNA"/>
</dbReference>
<dbReference type="Pfam" id="PF00440">
    <property type="entry name" value="TetR_N"/>
    <property type="match status" value="1"/>
</dbReference>
<dbReference type="GO" id="GO:0003700">
    <property type="term" value="F:DNA-binding transcription factor activity"/>
    <property type="evidence" value="ECO:0007669"/>
    <property type="project" value="TreeGrafter"/>
</dbReference>
<dbReference type="PANTHER" id="PTHR30055:SF234">
    <property type="entry name" value="HTH-TYPE TRANSCRIPTIONAL REGULATOR BETI"/>
    <property type="match status" value="1"/>
</dbReference>
<feature type="domain" description="HTH tetR-type" evidence="4">
    <location>
        <begin position="21"/>
        <end position="54"/>
    </location>
</feature>
<sequence length="212" mass="23066">MPRSYHSPQRQAEAAATRITIVESAARLFIRDGYVATSTKAIAAAAGVSVPTVHLNGPKHALLIAAVERSFAGDEGRHSLTERPELVAIMSEPDTDLAIARYVDFLIAANQRSAAIVRAMYAAADSDTLVRAAYLDLEKRRHRDMTIAAGWFLQRGRIRDDQLDGAADVLGLLTGPDPWTHLTVTRGWDIAAYRTWLTGQLGRLADHLGATP</sequence>
<evidence type="ECO:0000313" key="6">
    <source>
        <dbReference type="Proteomes" id="UP000306985"/>
    </source>
</evidence>
<dbReference type="InterPro" id="IPR009057">
    <property type="entry name" value="Homeodomain-like_sf"/>
</dbReference>
<keyword evidence="6" id="KW-1185">Reference proteome</keyword>
<protein>
    <submittedName>
        <fullName evidence="5">TetR/AcrR family transcriptional regulator</fullName>
    </submittedName>
</protein>
<name>A0A4V6Y6P1_9ACTN</name>
<evidence type="ECO:0000256" key="2">
    <source>
        <dbReference type="ARBA" id="ARBA00023125"/>
    </source>
</evidence>
<dbReference type="InterPro" id="IPR050109">
    <property type="entry name" value="HTH-type_TetR-like_transc_reg"/>
</dbReference>
<dbReference type="OrthoDB" id="3825402at2"/>
<evidence type="ECO:0000256" key="1">
    <source>
        <dbReference type="ARBA" id="ARBA00023015"/>
    </source>
</evidence>
<comment type="caution">
    <text evidence="5">The sequence shown here is derived from an EMBL/GenBank/DDBJ whole genome shotgun (WGS) entry which is preliminary data.</text>
</comment>
<evidence type="ECO:0000259" key="4">
    <source>
        <dbReference type="Pfam" id="PF00440"/>
    </source>
</evidence>
<accession>A0A4V6Y6P1</accession>
<keyword evidence="3" id="KW-0804">Transcription</keyword>
<dbReference type="PANTHER" id="PTHR30055">
    <property type="entry name" value="HTH-TYPE TRANSCRIPTIONAL REGULATOR RUTR"/>
    <property type="match status" value="1"/>
</dbReference>
<reference evidence="5 6" key="1">
    <citation type="submission" date="2019-05" db="EMBL/GenBank/DDBJ databases">
        <title>Nakamurella sp. N5BH11, whole genome shotgun sequence.</title>
        <authorList>
            <person name="Tuo L."/>
        </authorList>
    </citation>
    <scope>NUCLEOTIDE SEQUENCE [LARGE SCALE GENOMIC DNA]</scope>
    <source>
        <strain evidence="5 6">N5BH11</strain>
    </source>
</reference>
<dbReference type="RefSeq" id="WP_137451292.1">
    <property type="nucleotide sequence ID" value="NZ_SZZH01000006.1"/>
</dbReference>
<keyword evidence="1" id="KW-0805">Transcription regulation</keyword>
<organism evidence="5 6">
    <name type="scientific">Nakamurella flava</name>
    <dbReference type="NCBI Taxonomy" id="2576308"/>
    <lineage>
        <taxon>Bacteria</taxon>
        <taxon>Bacillati</taxon>
        <taxon>Actinomycetota</taxon>
        <taxon>Actinomycetes</taxon>
        <taxon>Nakamurellales</taxon>
        <taxon>Nakamurellaceae</taxon>
        <taxon>Nakamurella</taxon>
    </lineage>
</organism>
<keyword evidence="2" id="KW-0238">DNA-binding</keyword>
<dbReference type="Gene3D" id="1.10.357.10">
    <property type="entry name" value="Tetracycline Repressor, domain 2"/>
    <property type="match status" value="1"/>
</dbReference>
<gene>
    <name evidence="5" type="ORF">FDO65_18875</name>
</gene>
<proteinExistence type="predicted"/>
<dbReference type="SUPFAM" id="SSF46689">
    <property type="entry name" value="Homeodomain-like"/>
    <property type="match status" value="1"/>
</dbReference>